<sequence>MLRGTRYLCRYFTIDQVANIVKAKQSCSDAVRNIQLIDVRSTAEVAATGMIPSAINVPLPVLSDALSPESIIEDDEFEFFFGGPRPVQGVTQLVLYCAHGVRSAIACELAEELGFENAGNFSGSWAQWYHAYGTPSTSAAPPESSPTPLQ</sequence>
<dbReference type="PROSITE" id="PS50206">
    <property type="entry name" value="RHODANESE_3"/>
    <property type="match status" value="1"/>
</dbReference>
<dbReference type="PANTHER" id="PTHR44086">
    <property type="entry name" value="THIOSULFATE SULFURTRANSFERASE RDL2, MITOCHONDRIAL-RELATED"/>
    <property type="match status" value="1"/>
</dbReference>
<keyword evidence="3" id="KW-1185">Reference proteome</keyword>
<evidence type="ECO:0000259" key="1">
    <source>
        <dbReference type="PROSITE" id="PS50206"/>
    </source>
</evidence>
<dbReference type="InterPro" id="IPR036873">
    <property type="entry name" value="Rhodanese-like_dom_sf"/>
</dbReference>
<gene>
    <name evidence="2" type="ORF">LPMP_091460</name>
</gene>
<dbReference type="VEuPathDB" id="TriTrypDB:LPAL13_090020100"/>
<dbReference type="Pfam" id="PF00581">
    <property type="entry name" value="Rhodanese"/>
    <property type="match status" value="1"/>
</dbReference>
<dbReference type="InterPro" id="IPR001763">
    <property type="entry name" value="Rhodanese-like_dom"/>
</dbReference>
<organism evidence="2 3">
    <name type="scientific">Leishmania panamensis</name>
    <dbReference type="NCBI Taxonomy" id="5679"/>
    <lineage>
        <taxon>Eukaryota</taxon>
        <taxon>Discoba</taxon>
        <taxon>Euglenozoa</taxon>
        <taxon>Kinetoplastea</taxon>
        <taxon>Metakinetoplastina</taxon>
        <taxon>Trypanosomatida</taxon>
        <taxon>Trypanosomatidae</taxon>
        <taxon>Leishmaniinae</taxon>
        <taxon>Leishmania</taxon>
        <taxon>Leishmania guyanensis species complex</taxon>
    </lineage>
</organism>
<dbReference type="GeneID" id="22572716"/>
<dbReference type="VEuPathDB" id="TriTrypDB:LPMP_091460"/>
<dbReference type="Gene3D" id="3.40.250.10">
    <property type="entry name" value="Rhodanese-like domain"/>
    <property type="match status" value="1"/>
</dbReference>
<feature type="domain" description="Rhodanese" evidence="1">
    <location>
        <begin position="30"/>
        <end position="137"/>
    </location>
</feature>
<dbReference type="GO" id="GO:0004792">
    <property type="term" value="F:thiosulfate-cyanide sulfurtransferase activity"/>
    <property type="evidence" value="ECO:0007669"/>
    <property type="project" value="TreeGrafter"/>
</dbReference>
<dbReference type="AlphaFoldDB" id="A0A088RJS6"/>
<dbReference type="GO" id="GO:0005739">
    <property type="term" value="C:mitochondrion"/>
    <property type="evidence" value="ECO:0007669"/>
    <property type="project" value="TreeGrafter"/>
</dbReference>
<dbReference type="Proteomes" id="UP000063063">
    <property type="component" value="Chromosome 9"/>
</dbReference>
<accession>A0A088RJS6</accession>
<evidence type="ECO:0000313" key="2">
    <source>
        <dbReference type="EMBL" id="AIN96060.1"/>
    </source>
</evidence>
<dbReference type="eggNOG" id="KOG1530">
    <property type="taxonomic scope" value="Eukaryota"/>
</dbReference>
<reference evidence="2 3" key="1">
    <citation type="journal article" date="2015" name="Sci. Rep.">
        <title>The genome of Leishmania panamensis: insights into genomics of the L. (Viannia) subgenus.</title>
        <authorList>
            <person name="Llanes A."/>
            <person name="Restrepo C.M."/>
            <person name="Vecchio G.D."/>
            <person name="Anguizola F.J."/>
            <person name="Lleonart R."/>
        </authorList>
    </citation>
    <scope>NUCLEOTIDE SEQUENCE [LARGE SCALE GENOMIC DNA]</scope>
    <source>
        <strain evidence="2 3">MHOM/PA/94/PSC-1</strain>
    </source>
</reference>
<protein>
    <submittedName>
        <fullName evidence="2">Rhodanese-like protein</fullName>
    </submittedName>
</protein>
<dbReference type="SUPFAM" id="SSF52821">
    <property type="entry name" value="Rhodanese/Cell cycle control phosphatase"/>
    <property type="match status" value="1"/>
</dbReference>
<proteinExistence type="predicted"/>
<name>A0A088RJS6_LEIPA</name>
<dbReference type="RefSeq" id="XP_010704382.1">
    <property type="nucleotide sequence ID" value="XM_010706080.1"/>
</dbReference>
<evidence type="ECO:0000313" key="3">
    <source>
        <dbReference type="Proteomes" id="UP000063063"/>
    </source>
</evidence>
<dbReference type="PANTHER" id="PTHR44086:SF10">
    <property type="entry name" value="THIOSULFATE SULFURTRANSFERASE_RHODANESE-LIKE DOMAIN-CONTAINING PROTEIN 3"/>
    <property type="match status" value="1"/>
</dbReference>
<dbReference type="SMART" id="SM00450">
    <property type="entry name" value="RHOD"/>
    <property type="match status" value="1"/>
</dbReference>
<dbReference type="OrthoDB" id="566238at2759"/>
<dbReference type="EMBL" id="CP009378">
    <property type="protein sequence ID" value="AIN96060.1"/>
    <property type="molecule type" value="Genomic_DNA"/>
</dbReference>
<dbReference type="KEGG" id="lpan:LPMP_091460"/>